<evidence type="ECO:0000256" key="1">
    <source>
        <dbReference type="SAM" id="MobiDB-lite"/>
    </source>
</evidence>
<comment type="caution">
    <text evidence="2">The sequence shown here is derived from an EMBL/GenBank/DDBJ whole genome shotgun (WGS) entry which is preliminary data.</text>
</comment>
<protein>
    <submittedName>
        <fullName evidence="2">Uncharacterized protein</fullName>
    </submittedName>
</protein>
<feature type="region of interest" description="Disordered" evidence="1">
    <location>
        <begin position="144"/>
        <end position="175"/>
    </location>
</feature>
<gene>
    <name evidence="2" type="ORF">EVAR_94904_1</name>
</gene>
<dbReference type="EMBL" id="BGZK01000303">
    <property type="protein sequence ID" value="GBP35451.1"/>
    <property type="molecule type" value="Genomic_DNA"/>
</dbReference>
<evidence type="ECO:0000313" key="3">
    <source>
        <dbReference type="Proteomes" id="UP000299102"/>
    </source>
</evidence>
<keyword evidence="3" id="KW-1185">Reference proteome</keyword>
<organism evidence="2 3">
    <name type="scientific">Eumeta variegata</name>
    <name type="common">Bagworm moth</name>
    <name type="synonym">Eumeta japonica</name>
    <dbReference type="NCBI Taxonomy" id="151549"/>
    <lineage>
        <taxon>Eukaryota</taxon>
        <taxon>Metazoa</taxon>
        <taxon>Ecdysozoa</taxon>
        <taxon>Arthropoda</taxon>
        <taxon>Hexapoda</taxon>
        <taxon>Insecta</taxon>
        <taxon>Pterygota</taxon>
        <taxon>Neoptera</taxon>
        <taxon>Endopterygota</taxon>
        <taxon>Lepidoptera</taxon>
        <taxon>Glossata</taxon>
        <taxon>Ditrysia</taxon>
        <taxon>Tineoidea</taxon>
        <taxon>Psychidae</taxon>
        <taxon>Oiketicinae</taxon>
        <taxon>Eumeta</taxon>
    </lineage>
</organism>
<proteinExistence type="predicted"/>
<evidence type="ECO:0000313" key="2">
    <source>
        <dbReference type="EMBL" id="GBP35451.1"/>
    </source>
</evidence>
<dbReference type="Proteomes" id="UP000299102">
    <property type="component" value="Unassembled WGS sequence"/>
</dbReference>
<name>A0A4C1V9F8_EUMVA</name>
<accession>A0A4C1V9F8</accession>
<sequence length="248" mass="26985">MYELCIRDAPRPTGSAMRIDEQNGGDHASACNRPSGELHRFFQHRHVIILRSCSSKLLNPRSNSTTRVLRRNSMASFAAGAGSRGRLALGTLKECTNLSRARVGDVCPLCAAQCIDDVDRRPSGLLAGAGARLALRGAVAPGRPAPRGSALDAPPTPLVARSPPRSYGGSGGRPARHGTQLVSLNISWTEYARTECFELGKRSRLFYECQHEDRLHDLAILCLSWALPERTLLTHAYRPLSPWPAAAR</sequence>
<dbReference type="AlphaFoldDB" id="A0A4C1V9F8"/>
<reference evidence="2 3" key="1">
    <citation type="journal article" date="2019" name="Commun. Biol.">
        <title>The bagworm genome reveals a unique fibroin gene that provides high tensile strength.</title>
        <authorList>
            <person name="Kono N."/>
            <person name="Nakamura H."/>
            <person name="Ohtoshi R."/>
            <person name="Tomita M."/>
            <person name="Numata K."/>
            <person name="Arakawa K."/>
        </authorList>
    </citation>
    <scope>NUCLEOTIDE SEQUENCE [LARGE SCALE GENOMIC DNA]</scope>
</reference>